<evidence type="ECO:0000256" key="2">
    <source>
        <dbReference type="SAM" id="SignalP"/>
    </source>
</evidence>
<organism evidence="3">
    <name type="scientific">Magallana gigas</name>
    <name type="common">Pacific oyster</name>
    <name type="synonym">Crassostrea gigas</name>
    <dbReference type="NCBI Taxonomy" id="29159"/>
    <lineage>
        <taxon>Eukaryota</taxon>
        <taxon>Metazoa</taxon>
        <taxon>Spiralia</taxon>
        <taxon>Lophotrochozoa</taxon>
        <taxon>Mollusca</taxon>
        <taxon>Bivalvia</taxon>
        <taxon>Autobranchia</taxon>
        <taxon>Pteriomorphia</taxon>
        <taxon>Ostreida</taxon>
        <taxon>Ostreoidea</taxon>
        <taxon>Ostreidae</taxon>
        <taxon>Magallana</taxon>
    </lineage>
</organism>
<name>K1Q0Q3_MAGGI</name>
<reference evidence="3" key="1">
    <citation type="journal article" date="2012" name="Nature">
        <title>The oyster genome reveals stress adaptation and complexity of shell formation.</title>
        <authorList>
            <person name="Zhang G."/>
            <person name="Fang X."/>
            <person name="Guo X."/>
            <person name="Li L."/>
            <person name="Luo R."/>
            <person name="Xu F."/>
            <person name="Yang P."/>
            <person name="Zhang L."/>
            <person name="Wang X."/>
            <person name="Qi H."/>
            <person name="Xiong Z."/>
            <person name="Que H."/>
            <person name="Xie Y."/>
            <person name="Holland P.W."/>
            <person name="Paps J."/>
            <person name="Zhu Y."/>
            <person name="Wu F."/>
            <person name="Chen Y."/>
            <person name="Wang J."/>
            <person name="Peng C."/>
            <person name="Meng J."/>
            <person name="Yang L."/>
            <person name="Liu J."/>
            <person name="Wen B."/>
            <person name="Zhang N."/>
            <person name="Huang Z."/>
            <person name="Zhu Q."/>
            <person name="Feng Y."/>
            <person name="Mount A."/>
            <person name="Hedgecock D."/>
            <person name="Xu Z."/>
            <person name="Liu Y."/>
            <person name="Domazet-Loso T."/>
            <person name="Du Y."/>
            <person name="Sun X."/>
            <person name="Zhang S."/>
            <person name="Liu B."/>
            <person name="Cheng P."/>
            <person name="Jiang X."/>
            <person name="Li J."/>
            <person name="Fan D."/>
            <person name="Wang W."/>
            <person name="Fu W."/>
            <person name="Wang T."/>
            <person name="Wang B."/>
            <person name="Zhang J."/>
            <person name="Peng Z."/>
            <person name="Li Y."/>
            <person name="Li N."/>
            <person name="Wang J."/>
            <person name="Chen M."/>
            <person name="He Y."/>
            <person name="Tan F."/>
            <person name="Song X."/>
            <person name="Zheng Q."/>
            <person name="Huang R."/>
            <person name="Yang H."/>
            <person name="Du X."/>
            <person name="Chen L."/>
            <person name="Yang M."/>
            <person name="Gaffney P.M."/>
            <person name="Wang S."/>
            <person name="Luo L."/>
            <person name="She Z."/>
            <person name="Ming Y."/>
            <person name="Huang W."/>
            <person name="Zhang S."/>
            <person name="Huang B."/>
            <person name="Zhang Y."/>
            <person name="Qu T."/>
            <person name="Ni P."/>
            <person name="Miao G."/>
            <person name="Wang J."/>
            <person name="Wang Q."/>
            <person name="Steinberg C.E."/>
            <person name="Wang H."/>
            <person name="Li N."/>
            <person name="Qian L."/>
            <person name="Zhang G."/>
            <person name="Li Y."/>
            <person name="Yang H."/>
            <person name="Liu X."/>
            <person name="Wang J."/>
            <person name="Yin Y."/>
            <person name="Wang J."/>
        </authorList>
    </citation>
    <scope>NUCLEOTIDE SEQUENCE [LARGE SCALE GENOMIC DNA]</scope>
    <source>
        <strain evidence="3">05x7-T-G4-1.051#20</strain>
    </source>
</reference>
<feature type="compositionally biased region" description="Basic residues" evidence="1">
    <location>
        <begin position="102"/>
        <end position="119"/>
    </location>
</feature>
<feature type="signal peptide" evidence="2">
    <location>
        <begin position="1"/>
        <end position="17"/>
    </location>
</feature>
<evidence type="ECO:0000313" key="3">
    <source>
        <dbReference type="EMBL" id="EKC27488.1"/>
    </source>
</evidence>
<dbReference type="InParanoid" id="K1Q0Q3"/>
<dbReference type="AlphaFoldDB" id="K1Q0Q3"/>
<sequence length="213" mass="23601">MLFSAVFLISTVSLAVGMTTTAQHGHHHSHHTHLHGHHSKPTHEPSISESFVFHFDAMTHTLAVRTNRHCYLYMLTADQQTSVHTSTGLHAIEAVGMTTTAHHGHHHPHNTHVHGHHTGPTHEPNVNESFLFHYDAHSHTLVVKTQRHCYLYLLTADQQTSVHTTTGLHAIEKSIIDLIDTNSPTVAVTAQDLTTMSAGLSHFCKNIPALKLN</sequence>
<feature type="compositionally biased region" description="Basic residues" evidence="1">
    <location>
        <begin position="24"/>
        <end position="40"/>
    </location>
</feature>
<keyword evidence="2" id="KW-0732">Signal</keyword>
<feature type="region of interest" description="Disordered" evidence="1">
    <location>
        <begin position="101"/>
        <end position="123"/>
    </location>
</feature>
<feature type="region of interest" description="Disordered" evidence="1">
    <location>
        <begin position="22"/>
        <end position="45"/>
    </location>
</feature>
<accession>K1Q0Q3</accession>
<dbReference type="EMBL" id="JH816046">
    <property type="protein sequence ID" value="EKC27488.1"/>
    <property type="molecule type" value="Genomic_DNA"/>
</dbReference>
<proteinExistence type="predicted"/>
<feature type="chain" id="PRO_5043848014" evidence="2">
    <location>
        <begin position="18"/>
        <end position="213"/>
    </location>
</feature>
<evidence type="ECO:0000256" key="1">
    <source>
        <dbReference type="SAM" id="MobiDB-lite"/>
    </source>
</evidence>
<dbReference type="HOGENOM" id="CLU_1295492_0_0_1"/>
<gene>
    <name evidence="3" type="ORF">CGI_10009190</name>
</gene>
<protein>
    <submittedName>
        <fullName evidence="3">Uncharacterized protein</fullName>
    </submittedName>
</protein>